<gene>
    <name evidence="1" type="ORF">ARMOST_04484</name>
</gene>
<dbReference type="EMBL" id="FUEG01000003">
    <property type="protein sequence ID" value="SJL01166.1"/>
    <property type="molecule type" value="Genomic_DNA"/>
</dbReference>
<reference evidence="2" key="1">
    <citation type="journal article" date="2017" name="Nat. Ecol. Evol.">
        <title>Genome expansion and lineage-specific genetic innovations in the forest pathogenic fungi Armillaria.</title>
        <authorList>
            <person name="Sipos G."/>
            <person name="Prasanna A.N."/>
            <person name="Walter M.C."/>
            <person name="O'Connor E."/>
            <person name="Balint B."/>
            <person name="Krizsan K."/>
            <person name="Kiss B."/>
            <person name="Hess J."/>
            <person name="Varga T."/>
            <person name="Slot J."/>
            <person name="Riley R."/>
            <person name="Boka B."/>
            <person name="Rigling D."/>
            <person name="Barry K."/>
            <person name="Lee J."/>
            <person name="Mihaltcheva S."/>
            <person name="LaButti K."/>
            <person name="Lipzen A."/>
            <person name="Waldron R."/>
            <person name="Moloney N.M."/>
            <person name="Sperisen C."/>
            <person name="Kredics L."/>
            <person name="Vagvoelgyi C."/>
            <person name="Patrignani A."/>
            <person name="Fitzpatrick D."/>
            <person name="Nagy I."/>
            <person name="Doyle S."/>
            <person name="Anderson J.B."/>
            <person name="Grigoriev I.V."/>
            <person name="Gueldener U."/>
            <person name="Muensterkoetter M."/>
            <person name="Nagy L.G."/>
        </authorList>
    </citation>
    <scope>NUCLEOTIDE SEQUENCE [LARGE SCALE GENOMIC DNA]</scope>
    <source>
        <strain evidence="2">C18/9</strain>
    </source>
</reference>
<evidence type="ECO:0000313" key="1">
    <source>
        <dbReference type="EMBL" id="SJL01166.1"/>
    </source>
</evidence>
<keyword evidence="2" id="KW-1185">Reference proteome</keyword>
<sequence>MRYIVVWISRMKYETMTFQQLLEGVDEYACRVYSLPSRIAPSVQVGRAARTTQVVVGQVSTMNGDPGLLHA</sequence>
<protein>
    <submittedName>
        <fullName evidence="1">Uncharacterized protein</fullName>
    </submittedName>
</protein>
<name>A0A284QXF1_ARMOS</name>
<proteinExistence type="predicted"/>
<dbReference type="Proteomes" id="UP000219338">
    <property type="component" value="Unassembled WGS sequence"/>
</dbReference>
<dbReference type="AlphaFoldDB" id="A0A284QXF1"/>
<organism evidence="1 2">
    <name type="scientific">Armillaria ostoyae</name>
    <name type="common">Armillaria root rot fungus</name>
    <dbReference type="NCBI Taxonomy" id="47428"/>
    <lineage>
        <taxon>Eukaryota</taxon>
        <taxon>Fungi</taxon>
        <taxon>Dikarya</taxon>
        <taxon>Basidiomycota</taxon>
        <taxon>Agaricomycotina</taxon>
        <taxon>Agaricomycetes</taxon>
        <taxon>Agaricomycetidae</taxon>
        <taxon>Agaricales</taxon>
        <taxon>Marasmiineae</taxon>
        <taxon>Physalacriaceae</taxon>
        <taxon>Armillaria</taxon>
    </lineage>
</organism>
<accession>A0A284QXF1</accession>
<evidence type="ECO:0000313" key="2">
    <source>
        <dbReference type="Proteomes" id="UP000219338"/>
    </source>
</evidence>